<evidence type="ECO:0000256" key="1">
    <source>
        <dbReference type="ARBA" id="ARBA00004651"/>
    </source>
</evidence>
<feature type="transmembrane region" description="Helical" evidence="10">
    <location>
        <begin position="253"/>
        <end position="274"/>
    </location>
</feature>
<name>A0A1K0IL07_CUPNE</name>
<feature type="transmembrane region" description="Helical" evidence="10">
    <location>
        <begin position="318"/>
        <end position="338"/>
    </location>
</feature>
<dbReference type="AlphaFoldDB" id="A0A1K0IL07"/>
<gene>
    <name evidence="12" type="ORF">CNECB9_4390011</name>
</gene>
<dbReference type="Gene3D" id="1.20.1250.20">
    <property type="entry name" value="MFS general substrate transporter like domains"/>
    <property type="match status" value="2"/>
</dbReference>
<feature type="transmembrane region" description="Helical" evidence="10">
    <location>
        <begin position="289"/>
        <end position="311"/>
    </location>
</feature>
<evidence type="ECO:0000259" key="11">
    <source>
        <dbReference type="PROSITE" id="PS50850"/>
    </source>
</evidence>
<dbReference type="SUPFAM" id="SSF103473">
    <property type="entry name" value="MFS general substrate transporter"/>
    <property type="match status" value="1"/>
</dbReference>
<evidence type="ECO:0000313" key="12">
    <source>
        <dbReference type="EMBL" id="SCU85011.1"/>
    </source>
</evidence>
<keyword evidence="6" id="KW-0769">Symport</keyword>
<dbReference type="FunFam" id="1.20.1250.20:FF:000001">
    <property type="entry name" value="Dicarboxylate MFS transporter"/>
    <property type="match status" value="1"/>
</dbReference>
<keyword evidence="7 10" id="KW-1133">Transmembrane helix</keyword>
<keyword evidence="3" id="KW-0813">Transport</keyword>
<evidence type="ECO:0000256" key="8">
    <source>
        <dbReference type="ARBA" id="ARBA00023136"/>
    </source>
</evidence>
<dbReference type="PROSITE" id="PS00216">
    <property type="entry name" value="SUGAR_TRANSPORT_1"/>
    <property type="match status" value="2"/>
</dbReference>
<evidence type="ECO:0000256" key="3">
    <source>
        <dbReference type="ARBA" id="ARBA00022448"/>
    </source>
</evidence>
<keyword evidence="5 10" id="KW-0812">Transmembrane</keyword>
<feature type="transmembrane region" description="Helical" evidence="10">
    <location>
        <begin position="344"/>
        <end position="369"/>
    </location>
</feature>
<proteinExistence type="inferred from homology"/>
<evidence type="ECO:0000256" key="2">
    <source>
        <dbReference type="ARBA" id="ARBA00008240"/>
    </source>
</evidence>
<keyword evidence="8 10" id="KW-0472">Membrane</keyword>
<evidence type="ECO:0000256" key="5">
    <source>
        <dbReference type="ARBA" id="ARBA00022692"/>
    </source>
</evidence>
<accession>A0A1K0IL07</accession>
<sequence>MPNSAAPTSAPYTPAAPAAPAIQPSQRRRAIIATVIGNGLEWFDFTVYSFFAVIIARLFFPTGDDLSSLLLAVATFGVGFFMRPVGGIVLGIYADRVGRKAALSLTILLMALGTTLIGIAPTYDQVGIFAPLLIMVARLMQGFSAGGEMGGATAFLTEYAPARQRAYYSSWIQASIGVAVLLGAAVGTFVTSSLSTEALNSWGWRLPFLLGIVIGPVGYYIRHHLDETPTFRDNAERADSPLKEIVQAYPRETLASFSMVILWTVCTYVLLFYMPTYAVKVLKVPQADGFIAGMAGGSAIMVFAPLVGLLADRVGRRVLLSGSALLILVLAWPMFAYINHAPGLASLLVFQLVFGVLIATYTGPILAAFSELFPARVLSTGLSVAYNFAVTIFGGFASFIITWLIATTGSSMAPAIYVMIAAAISLVGTRFVREPSYLQQR</sequence>
<organism evidence="12">
    <name type="scientific">Cupriavidus necator</name>
    <name type="common">Alcaligenes eutrophus</name>
    <name type="synonym">Ralstonia eutropha</name>
    <dbReference type="NCBI Taxonomy" id="106590"/>
    <lineage>
        <taxon>Bacteria</taxon>
        <taxon>Pseudomonadati</taxon>
        <taxon>Pseudomonadota</taxon>
        <taxon>Betaproteobacteria</taxon>
        <taxon>Burkholderiales</taxon>
        <taxon>Burkholderiaceae</taxon>
        <taxon>Cupriavidus</taxon>
    </lineage>
</organism>
<dbReference type="InterPro" id="IPR036259">
    <property type="entry name" value="MFS_trans_sf"/>
</dbReference>
<dbReference type="InterPro" id="IPR020846">
    <property type="entry name" value="MFS_dom"/>
</dbReference>
<dbReference type="EMBL" id="FMSH01000378">
    <property type="protein sequence ID" value="SCU85011.1"/>
    <property type="molecule type" value="Genomic_DNA"/>
</dbReference>
<feature type="domain" description="Major facilitator superfamily (MFS) profile" evidence="11">
    <location>
        <begin position="30"/>
        <end position="437"/>
    </location>
</feature>
<dbReference type="InterPro" id="IPR051084">
    <property type="entry name" value="H+-coupled_symporters"/>
</dbReference>
<comment type="subcellular location">
    <subcellularLocation>
        <location evidence="1">Cell membrane</location>
        <topology evidence="1">Multi-pass membrane protein</topology>
    </subcellularLocation>
</comment>
<feature type="transmembrane region" description="Helical" evidence="10">
    <location>
        <begin position="202"/>
        <end position="221"/>
    </location>
</feature>
<feature type="transmembrane region" description="Helical" evidence="10">
    <location>
        <begin position="42"/>
        <end position="60"/>
    </location>
</feature>
<evidence type="ECO:0000256" key="7">
    <source>
        <dbReference type="ARBA" id="ARBA00022989"/>
    </source>
</evidence>
<feature type="transmembrane region" description="Helical" evidence="10">
    <location>
        <begin position="66"/>
        <end position="94"/>
    </location>
</feature>
<evidence type="ECO:0000256" key="10">
    <source>
        <dbReference type="SAM" id="Phobius"/>
    </source>
</evidence>
<protein>
    <submittedName>
        <fullName evidence="12">MFS transporter, MHS family</fullName>
    </submittedName>
</protein>
<dbReference type="InterPro" id="IPR005829">
    <property type="entry name" value="Sugar_transporter_CS"/>
</dbReference>
<dbReference type="RefSeq" id="WP_340527798.1">
    <property type="nucleotide sequence ID" value="NZ_FMSH01000378.1"/>
</dbReference>
<keyword evidence="4" id="KW-1003">Cell membrane</keyword>
<dbReference type="Pfam" id="PF07690">
    <property type="entry name" value="MFS_1"/>
    <property type="match status" value="1"/>
</dbReference>
<evidence type="ECO:0000256" key="9">
    <source>
        <dbReference type="SAM" id="MobiDB-lite"/>
    </source>
</evidence>
<dbReference type="PANTHER" id="PTHR43528:SF8">
    <property type="entry name" value="BLR0239 PROTEIN"/>
    <property type="match status" value="1"/>
</dbReference>
<dbReference type="PANTHER" id="PTHR43528">
    <property type="entry name" value="ALPHA-KETOGLUTARATE PERMEASE"/>
    <property type="match status" value="1"/>
</dbReference>
<comment type="similarity">
    <text evidence="2">Belongs to the major facilitator superfamily. Metabolite:H+ Symporter (MHS) family (TC 2.A.1.6) family.</text>
</comment>
<dbReference type="InterPro" id="IPR011701">
    <property type="entry name" value="MFS"/>
</dbReference>
<feature type="transmembrane region" description="Helical" evidence="10">
    <location>
        <begin position="101"/>
        <end position="120"/>
    </location>
</feature>
<feature type="transmembrane region" description="Helical" evidence="10">
    <location>
        <begin position="381"/>
        <end position="406"/>
    </location>
</feature>
<feature type="region of interest" description="Disordered" evidence="9">
    <location>
        <begin position="1"/>
        <end position="21"/>
    </location>
</feature>
<dbReference type="PROSITE" id="PS00217">
    <property type="entry name" value="SUGAR_TRANSPORT_2"/>
    <property type="match status" value="1"/>
</dbReference>
<dbReference type="GO" id="GO:0005886">
    <property type="term" value="C:plasma membrane"/>
    <property type="evidence" value="ECO:0007669"/>
    <property type="project" value="UniProtKB-SubCell"/>
</dbReference>
<feature type="transmembrane region" description="Helical" evidence="10">
    <location>
        <begin position="166"/>
        <end position="190"/>
    </location>
</feature>
<feature type="transmembrane region" description="Helical" evidence="10">
    <location>
        <begin position="412"/>
        <end position="432"/>
    </location>
</feature>
<evidence type="ECO:0000256" key="4">
    <source>
        <dbReference type="ARBA" id="ARBA00022475"/>
    </source>
</evidence>
<dbReference type="GO" id="GO:0015293">
    <property type="term" value="F:symporter activity"/>
    <property type="evidence" value="ECO:0007669"/>
    <property type="project" value="UniProtKB-KW"/>
</dbReference>
<feature type="transmembrane region" description="Helical" evidence="10">
    <location>
        <begin position="126"/>
        <end position="145"/>
    </location>
</feature>
<reference evidence="12" key="1">
    <citation type="submission" date="2016-09" db="EMBL/GenBank/DDBJ databases">
        <authorList>
            <person name="Capua I."/>
            <person name="De Benedictis P."/>
            <person name="Joannis T."/>
            <person name="Lombin L.H."/>
            <person name="Cattoli G."/>
        </authorList>
    </citation>
    <scope>NUCLEOTIDE SEQUENCE</scope>
    <source>
        <strain evidence="12">B9</strain>
    </source>
</reference>
<dbReference type="PROSITE" id="PS50850">
    <property type="entry name" value="MFS"/>
    <property type="match status" value="1"/>
</dbReference>
<evidence type="ECO:0000256" key="6">
    <source>
        <dbReference type="ARBA" id="ARBA00022847"/>
    </source>
</evidence>